<dbReference type="Gene3D" id="3.30.530.20">
    <property type="match status" value="1"/>
</dbReference>
<sequence>MATLRAVGVEDIPSAPVLVTRTVPVRAPRQAVFDLLTGDPARWGDFCPGFDHSGRWVVQTADHVGSRRRVRAGGLVVEETVLLHEQGSRWAFRVESAPLPLFRALAEDYRLTDTDQGCQLEWSMALWPHFAPALHRPALDAGLKVLASGMAKGLERVTQRA</sequence>
<dbReference type="Pfam" id="PF10604">
    <property type="entry name" value="Polyketide_cyc2"/>
    <property type="match status" value="1"/>
</dbReference>
<gene>
    <name evidence="1" type="ORF">GCM10023321_82500</name>
</gene>
<accession>A0ABP9RF01</accession>
<evidence type="ECO:0000313" key="2">
    <source>
        <dbReference type="Proteomes" id="UP001428817"/>
    </source>
</evidence>
<dbReference type="InterPro" id="IPR023393">
    <property type="entry name" value="START-like_dom_sf"/>
</dbReference>
<dbReference type="SUPFAM" id="SSF55961">
    <property type="entry name" value="Bet v1-like"/>
    <property type="match status" value="1"/>
</dbReference>
<evidence type="ECO:0000313" key="1">
    <source>
        <dbReference type="EMBL" id="GAA5175779.1"/>
    </source>
</evidence>
<protein>
    <recommendedName>
        <fullName evidence="3">SRPBCC family protein</fullName>
    </recommendedName>
</protein>
<dbReference type="EMBL" id="BAABJP010000068">
    <property type="protein sequence ID" value="GAA5175779.1"/>
    <property type="molecule type" value="Genomic_DNA"/>
</dbReference>
<reference evidence="2" key="1">
    <citation type="journal article" date="2019" name="Int. J. Syst. Evol. Microbiol.">
        <title>The Global Catalogue of Microorganisms (GCM) 10K type strain sequencing project: providing services to taxonomists for standard genome sequencing and annotation.</title>
        <authorList>
            <consortium name="The Broad Institute Genomics Platform"/>
            <consortium name="The Broad Institute Genome Sequencing Center for Infectious Disease"/>
            <person name="Wu L."/>
            <person name="Ma J."/>
        </authorList>
    </citation>
    <scope>NUCLEOTIDE SEQUENCE [LARGE SCALE GENOMIC DNA]</scope>
    <source>
        <strain evidence="2">JCM 18303</strain>
    </source>
</reference>
<dbReference type="RefSeq" id="WP_185065582.1">
    <property type="nucleotide sequence ID" value="NZ_BAABJP010000068.1"/>
</dbReference>
<comment type="caution">
    <text evidence="1">The sequence shown here is derived from an EMBL/GenBank/DDBJ whole genome shotgun (WGS) entry which is preliminary data.</text>
</comment>
<keyword evidence="2" id="KW-1185">Reference proteome</keyword>
<name>A0ABP9RF01_9PSEU</name>
<proteinExistence type="predicted"/>
<organism evidence="1 2">
    <name type="scientific">Pseudonocardia eucalypti</name>
    <dbReference type="NCBI Taxonomy" id="648755"/>
    <lineage>
        <taxon>Bacteria</taxon>
        <taxon>Bacillati</taxon>
        <taxon>Actinomycetota</taxon>
        <taxon>Actinomycetes</taxon>
        <taxon>Pseudonocardiales</taxon>
        <taxon>Pseudonocardiaceae</taxon>
        <taxon>Pseudonocardia</taxon>
    </lineage>
</organism>
<dbReference type="Proteomes" id="UP001428817">
    <property type="component" value="Unassembled WGS sequence"/>
</dbReference>
<evidence type="ECO:0008006" key="3">
    <source>
        <dbReference type="Google" id="ProtNLM"/>
    </source>
</evidence>
<dbReference type="InterPro" id="IPR019587">
    <property type="entry name" value="Polyketide_cyclase/dehydratase"/>
</dbReference>